<evidence type="ECO:0000259" key="6">
    <source>
        <dbReference type="Pfam" id="PF08281"/>
    </source>
</evidence>
<dbReference type="SUPFAM" id="SSF88659">
    <property type="entry name" value="Sigma3 and sigma4 domains of RNA polymerase sigma factors"/>
    <property type="match status" value="1"/>
</dbReference>
<comment type="caution">
    <text evidence="7">The sequence shown here is derived from an EMBL/GenBank/DDBJ whole genome shotgun (WGS) entry which is preliminary data.</text>
</comment>
<sequence length="168" mass="19120">MSYALQRRNDALVHLFGEHHGWLVDRLRARIGCRHDAADMAAETFVHVLALPDTQAIREPRALLTTIAKRLIFASWRRRDLERAYLESLAAEPELFEPSPEARYLVMEALLEVDQLLHSLSSKARAAFLYSQLDGWTYARIGAELNVSAPRVHQYVVQGLKAICAVER</sequence>
<evidence type="ECO:0000259" key="5">
    <source>
        <dbReference type="Pfam" id="PF04542"/>
    </source>
</evidence>
<feature type="domain" description="RNA polymerase sigma factor 70 region 4 type 2" evidence="6">
    <location>
        <begin position="111"/>
        <end position="163"/>
    </location>
</feature>
<dbReference type="InterPro" id="IPR036388">
    <property type="entry name" value="WH-like_DNA-bd_sf"/>
</dbReference>
<dbReference type="Gene3D" id="1.10.1740.10">
    <property type="match status" value="1"/>
</dbReference>
<keyword evidence="3" id="KW-0731">Sigma factor</keyword>
<keyword evidence="2" id="KW-0805">Transcription regulation</keyword>
<feature type="domain" description="RNA polymerase sigma-70 region 2" evidence="5">
    <location>
        <begin position="15"/>
        <end position="80"/>
    </location>
</feature>
<dbReference type="InterPro" id="IPR013249">
    <property type="entry name" value="RNA_pol_sigma70_r4_t2"/>
</dbReference>
<dbReference type="PANTHER" id="PTHR43133:SF63">
    <property type="entry name" value="RNA POLYMERASE SIGMA FACTOR FECI-RELATED"/>
    <property type="match status" value="1"/>
</dbReference>
<keyword evidence="4" id="KW-0804">Transcription</keyword>
<dbReference type="SUPFAM" id="SSF88946">
    <property type="entry name" value="Sigma2 domain of RNA polymerase sigma factors"/>
    <property type="match status" value="1"/>
</dbReference>
<gene>
    <name evidence="7" type="ORF">AUC60_24135</name>
</gene>
<comment type="similarity">
    <text evidence="1">Belongs to the sigma-70 factor family. ECF subfamily.</text>
</comment>
<dbReference type="GO" id="GO:0016987">
    <property type="term" value="F:sigma factor activity"/>
    <property type="evidence" value="ECO:0007669"/>
    <property type="project" value="UniProtKB-KW"/>
</dbReference>
<evidence type="ECO:0000313" key="8">
    <source>
        <dbReference type="Proteomes" id="UP000195440"/>
    </source>
</evidence>
<dbReference type="InterPro" id="IPR013325">
    <property type="entry name" value="RNA_pol_sigma_r2"/>
</dbReference>
<dbReference type="PANTHER" id="PTHR43133">
    <property type="entry name" value="RNA POLYMERASE ECF-TYPE SIGMA FACTO"/>
    <property type="match status" value="1"/>
</dbReference>
<dbReference type="InterPro" id="IPR013324">
    <property type="entry name" value="RNA_pol_sigma_r3/r4-like"/>
</dbReference>
<dbReference type="NCBIfam" id="NF008889">
    <property type="entry name" value="PRK11924.1-1"/>
    <property type="match status" value="1"/>
</dbReference>
<keyword evidence="8" id="KW-1185">Reference proteome</keyword>
<dbReference type="InterPro" id="IPR007627">
    <property type="entry name" value="RNA_pol_sigma70_r2"/>
</dbReference>
<dbReference type="NCBIfam" id="TIGR02937">
    <property type="entry name" value="sigma70-ECF"/>
    <property type="match status" value="1"/>
</dbReference>
<dbReference type="RefSeq" id="WP_087273750.1">
    <property type="nucleotide sequence ID" value="NZ_CP167995.1"/>
</dbReference>
<reference evidence="7 8" key="1">
    <citation type="journal article" date="2017" name="Syst. Appl. Microbiol.">
        <title>Pseudomonas caspiana sp. nov., a citrus pathogen in the Pseudomonas syringae phylogenetic group.</title>
        <authorList>
            <person name="Busquets A."/>
            <person name="Gomila M."/>
            <person name="Beiki F."/>
            <person name="Mulet M."/>
            <person name="Rahimian H."/>
            <person name="Garcia-Valdes E."/>
            <person name="Lalucat J."/>
        </authorList>
    </citation>
    <scope>NUCLEOTIDE SEQUENCE [LARGE SCALE GENOMIC DNA]</scope>
    <source>
        <strain evidence="7 8">FBF102</strain>
    </source>
</reference>
<organism evidence="7 8">
    <name type="scientific">Pseudomonas caspiana</name>
    <dbReference type="NCBI Taxonomy" id="1451454"/>
    <lineage>
        <taxon>Bacteria</taxon>
        <taxon>Pseudomonadati</taxon>
        <taxon>Pseudomonadota</taxon>
        <taxon>Gammaproteobacteria</taxon>
        <taxon>Pseudomonadales</taxon>
        <taxon>Pseudomonadaceae</taxon>
        <taxon>Pseudomonas</taxon>
    </lineage>
</organism>
<accession>A0A1Y3P1B0</accession>
<evidence type="ECO:0000313" key="7">
    <source>
        <dbReference type="EMBL" id="OUM71323.1"/>
    </source>
</evidence>
<evidence type="ECO:0000256" key="2">
    <source>
        <dbReference type="ARBA" id="ARBA00023015"/>
    </source>
</evidence>
<dbReference type="GO" id="GO:0003677">
    <property type="term" value="F:DNA binding"/>
    <property type="evidence" value="ECO:0007669"/>
    <property type="project" value="InterPro"/>
</dbReference>
<evidence type="ECO:0000256" key="3">
    <source>
        <dbReference type="ARBA" id="ARBA00023082"/>
    </source>
</evidence>
<proteinExistence type="inferred from homology"/>
<dbReference type="Pfam" id="PF04542">
    <property type="entry name" value="Sigma70_r2"/>
    <property type="match status" value="1"/>
</dbReference>
<name>A0A1Y3P1B0_9PSED</name>
<dbReference type="AlphaFoldDB" id="A0A1Y3P1B0"/>
<dbReference type="InterPro" id="IPR014284">
    <property type="entry name" value="RNA_pol_sigma-70_dom"/>
</dbReference>
<dbReference type="GO" id="GO:0006352">
    <property type="term" value="P:DNA-templated transcription initiation"/>
    <property type="evidence" value="ECO:0007669"/>
    <property type="project" value="InterPro"/>
</dbReference>
<dbReference type="InterPro" id="IPR039425">
    <property type="entry name" value="RNA_pol_sigma-70-like"/>
</dbReference>
<evidence type="ECO:0000256" key="4">
    <source>
        <dbReference type="ARBA" id="ARBA00023163"/>
    </source>
</evidence>
<dbReference type="EMBL" id="LOHF01000029">
    <property type="protein sequence ID" value="OUM71323.1"/>
    <property type="molecule type" value="Genomic_DNA"/>
</dbReference>
<dbReference type="Proteomes" id="UP000195440">
    <property type="component" value="Unassembled WGS sequence"/>
</dbReference>
<protein>
    <submittedName>
        <fullName evidence="7">RNA polymerase subunit sigma</fullName>
    </submittedName>
</protein>
<dbReference type="Gene3D" id="1.10.10.10">
    <property type="entry name" value="Winged helix-like DNA-binding domain superfamily/Winged helix DNA-binding domain"/>
    <property type="match status" value="1"/>
</dbReference>
<evidence type="ECO:0000256" key="1">
    <source>
        <dbReference type="ARBA" id="ARBA00010641"/>
    </source>
</evidence>
<dbReference type="Pfam" id="PF08281">
    <property type="entry name" value="Sigma70_r4_2"/>
    <property type="match status" value="1"/>
</dbReference>
<dbReference type="OrthoDB" id="9797134at2"/>